<dbReference type="Proteomes" id="UP000006512">
    <property type="component" value="Unassembled WGS sequence"/>
</dbReference>
<sequence>MFAEDAFAHRKNPERARRLAYLIHLKMPRINAAQFFVTVANGNPASVEASFKSLNEMAMGMMYDQQTRGQLDAQKVDHAVWHRMAA</sequence>
<evidence type="ECO:0000313" key="2">
    <source>
        <dbReference type="Proteomes" id="UP000006512"/>
    </source>
</evidence>
<reference evidence="2" key="1">
    <citation type="submission" date="2011-03" db="EMBL/GenBank/DDBJ databases">
        <title>Draft genome sequence of Brevundimonas diminuta.</title>
        <authorList>
            <person name="Brown P.J.B."/>
            <person name="Buechlein A."/>
            <person name="Hemmerich C."/>
            <person name="Brun Y.V."/>
        </authorList>
    </citation>
    <scope>NUCLEOTIDE SEQUENCE [LARGE SCALE GENOMIC DNA]</scope>
    <source>
        <strain evidence="2">C19</strain>
    </source>
</reference>
<gene>
    <name evidence="1" type="ORF">ABI_27400</name>
</gene>
<dbReference type="RefSeq" id="WP_006273525.1">
    <property type="nucleotide sequence ID" value="NZ_GL883078.1"/>
</dbReference>
<name>F4QM84_9CAUL</name>
<dbReference type="eggNOG" id="ENOG5032Z9Q">
    <property type="taxonomic scope" value="Bacteria"/>
</dbReference>
<keyword evidence="2" id="KW-1185">Reference proteome</keyword>
<organism evidence="1 2">
    <name type="scientific">Asticcacaulis biprosthecium C19</name>
    <dbReference type="NCBI Taxonomy" id="715226"/>
    <lineage>
        <taxon>Bacteria</taxon>
        <taxon>Pseudomonadati</taxon>
        <taxon>Pseudomonadota</taxon>
        <taxon>Alphaproteobacteria</taxon>
        <taxon>Caulobacterales</taxon>
        <taxon>Caulobacteraceae</taxon>
        <taxon>Asticcacaulis</taxon>
    </lineage>
</organism>
<dbReference type="AlphaFoldDB" id="F4QM84"/>
<dbReference type="HOGENOM" id="CLU_161859_0_0_5"/>
<dbReference type="EMBL" id="GL883078">
    <property type="protein sequence ID" value="EGF91325.1"/>
    <property type="molecule type" value="Genomic_DNA"/>
</dbReference>
<accession>F4QM84</accession>
<protein>
    <submittedName>
        <fullName evidence="1">Uncharacterized protein</fullName>
    </submittedName>
</protein>
<evidence type="ECO:0000313" key="1">
    <source>
        <dbReference type="EMBL" id="EGF91325.1"/>
    </source>
</evidence>
<dbReference type="STRING" id="715226.ABI_27400"/>
<proteinExistence type="predicted"/>